<dbReference type="RefSeq" id="WP_188749598.1">
    <property type="nucleotide sequence ID" value="NZ_BMIJ01000006.1"/>
</dbReference>
<dbReference type="SUPFAM" id="SSF46689">
    <property type="entry name" value="Homeodomain-like"/>
    <property type="match status" value="1"/>
</dbReference>
<evidence type="ECO:0000259" key="5">
    <source>
        <dbReference type="PROSITE" id="PS50045"/>
    </source>
</evidence>
<dbReference type="Pfam" id="PF25601">
    <property type="entry name" value="AAA_lid_14"/>
    <property type="match status" value="1"/>
</dbReference>
<evidence type="ECO:0000259" key="6">
    <source>
        <dbReference type="PROSITE" id="PS50110"/>
    </source>
</evidence>
<dbReference type="PROSITE" id="PS50045">
    <property type="entry name" value="SIGMA54_INTERACT_4"/>
    <property type="match status" value="1"/>
</dbReference>
<dbReference type="Pfam" id="PF00072">
    <property type="entry name" value="Response_reg"/>
    <property type="match status" value="1"/>
</dbReference>
<evidence type="ECO:0000256" key="3">
    <source>
        <dbReference type="PROSITE-ProRule" id="PRU00169"/>
    </source>
</evidence>
<feature type="domain" description="Sigma-54 factor interaction" evidence="5">
    <location>
        <begin position="135"/>
        <end position="364"/>
    </location>
</feature>
<dbReference type="CDD" id="cd00009">
    <property type="entry name" value="AAA"/>
    <property type="match status" value="1"/>
</dbReference>
<dbReference type="InterPro" id="IPR009057">
    <property type="entry name" value="Homeodomain-like_sf"/>
</dbReference>
<evidence type="ECO:0000313" key="7">
    <source>
        <dbReference type="EMBL" id="GGC01143.1"/>
    </source>
</evidence>
<dbReference type="InterPro" id="IPR001789">
    <property type="entry name" value="Sig_transdc_resp-reg_receiver"/>
</dbReference>
<proteinExistence type="predicted"/>
<dbReference type="PANTHER" id="PTHR32071">
    <property type="entry name" value="TRANSCRIPTIONAL REGULATORY PROTEIN"/>
    <property type="match status" value="1"/>
</dbReference>
<feature type="compositionally biased region" description="Polar residues" evidence="4">
    <location>
        <begin position="451"/>
        <end position="463"/>
    </location>
</feature>
<dbReference type="PROSITE" id="PS50110">
    <property type="entry name" value="RESPONSE_REGULATORY"/>
    <property type="match status" value="1"/>
</dbReference>
<reference evidence="8" key="1">
    <citation type="journal article" date="2019" name="Int. J. Syst. Evol. Microbiol.">
        <title>The Global Catalogue of Microorganisms (GCM) 10K type strain sequencing project: providing services to taxonomists for standard genome sequencing and annotation.</title>
        <authorList>
            <consortium name="The Broad Institute Genomics Platform"/>
            <consortium name="The Broad Institute Genome Sequencing Center for Infectious Disease"/>
            <person name="Wu L."/>
            <person name="Ma J."/>
        </authorList>
    </citation>
    <scope>NUCLEOTIDE SEQUENCE [LARGE SCALE GENOMIC DNA]</scope>
    <source>
        <strain evidence="8">CGMCC 1.15341</strain>
    </source>
</reference>
<dbReference type="InterPro" id="IPR027417">
    <property type="entry name" value="P-loop_NTPase"/>
</dbReference>
<keyword evidence="3" id="KW-0597">Phosphoprotein</keyword>
<keyword evidence="2" id="KW-0067">ATP-binding</keyword>
<dbReference type="Gene3D" id="3.40.50.300">
    <property type="entry name" value="P-loop containing nucleotide triphosphate hydrolases"/>
    <property type="match status" value="1"/>
</dbReference>
<dbReference type="SUPFAM" id="SSF52172">
    <property type="entry name" value="CheY-like"/>
    <property type="match status" value="1"/>
</dbReference>
<evidence type="ECO:0000256" key="2">
    <source>
        <dbReference type="ARBA" id="ARBA00022840"/>
    </source>
</evidence>
<keyword evidence="8" id="KW-1185">Reference proteome</keyword>
<organism evidence="7 8">
    <name type="scientific">Marinobacterium zhoushanense</name>
    <dbReference type="NCBI Taxonomy" id="1679163"/>
    <lineage>
        <taxon>Bacteria</taxon>
        <taxon>Pseudomonadati</taxon>
        <taxon>Pseudomonadota</taxon>
        <taxon>Gammaproteobacteria</taxon>
        <taxon>Oceanospirillales</taxon>
        <taxon>Oceanospirillaceae</taxon>
        <taxon>Marinobacterium</taxon>
    </lineage>
</organism>
<dbReference type="PANTHER" id="PTHR32071:SF116">
    <property type="entry name" value="TRANSCRIPTIONAL REGULATORY PROTEIN GLRR"/>
    <property type="match status" value="1"/>
</dbReference>
<dbReference type="Gene3D" id="3.40.50.2300">
    <property type="match status" value="1"/>
</dbReference>
<evidence type="ECO:0000256" key="4">
    <source>
        <dbReference type="SAM" id="MobiDB-lite"/>
    </source>
</evidence>
<dbReference type="SMART" id="SM00448">
    <property type="entry name" value="REC"/>
    <property type="match status" value="1"/>
</dbReference>
<comment type="caution">
    <text evidence="7">The sequence shown here is derived from an EMBL/GenBank/DDBJ whole genome shotgun (WGS) entry which is preliminary data.</text>
</comment>
<sequence>MTASPQILLVDQNIEQLDLLNEYLVGAGYRVRTACSGDEALQMLESRKIELALCDLRTSARDGLTLSELIQHDYPGITRILIVNQQVLPEALEATAQGAFGILTPPFDRAHLLDTVRAALDAANQRRDQRWRSEIVARNPIMENLLDQARRVAVSDVNLIINGPSGSGKELLARAVHLASRRSDKPFEVLNCSDLPEQMLESELFGHSRGAFSGANTDQQGLLSRTQGGTLMLRDICDLPLALQSKLLATLKTGRVRAVGSEHDEPIDVRIIASSQRNLEHAMLNGELNESLYYLLNLVNLEIPSLQERAEDIPLLARHFLAKEASKQNRRVRNLSPGAIHLLGLSAWPGNVAQLKKVVSQAVANSTSPVISESLIADAMDNQQRVIPSFNEARAEFERRYLIKLLQITEGNVTHAARIAERNRTDLYKLLGKHDLEPSRFKVRRRRAKSETQTPADRTGTQG</sequence>
<dbReference type="Proteomes" id="UP000629025">
    <property type="component" value="Unassembled WGS sequence"/>
</dbReference>
<name>A0ABQ1KM20_9GAMM</name>
<dbReference type="Gene3D" id="1.10.10.60">
    <property type="entry name" value="Homeodomain-like"/>
    <property type="match status" value="1"/>
</dbReference>
<dbReference type="EMBL" id="BMIJ01000006">
    <property type="protein sequence ID" value="GGC01143.1"/>
    <property type="molecule type" value="Genomic_DNA"/>
</dbReference>
<evidence type="ECO:0000313" key="8">
    <source>
        <dbReference type="Proteomes" id="UP000629025"/>
    </source>
</evidence>
<dbReference type="InterPro" id="IPR002078">
    <property type="entry name" value="Sigma_54_int"/>
</dbReference>
<dbReference type="Pfam" id="PF00158">
    <property type="entry name" value="Sigma54_activat"/>
    <property type="match status" value="1"/>
</dbReference>
<dbReference type="InterPro" id="IPR011006">
    <property type="entry name" value="CheY-like_superfamily"/>
</dbReference>
<dbReference type="InterPro" id="IPR058031">
    <property type="entry name" value="AAA_lid_NorR"/>
</dbReference>
<feature type="domain" description="Response regulatory" evidence="6">
    <location>
        <begin position="6"/>
        <end position="120"/>
    </location>
</feature>
<keyword evidence="1" id="KW-0547">Nucleotide-binding</keyword>
<dbReference type="SUPFAM" id="SSF52540">
    <property type="entry name" value="P-loop containing nucleoside triphosphate hydrolases"/>
    <property type="match status" value="1"/>
</dbReference>
<accession>A0ABQ1KM20</accession>
<feature type="modified residue" description="4-aspartylphosphate" evidence="3">
    <location>
        <position position="55"/>
    </location>
</feature>
<gene>
    <name evidence="7" type="ORF">GCM10011352_29080</name>
</gene>
<evidence type="ECO:0000256" key="1">
    <source>
        <dbReference type="ARBA" id="ARBA00022741"/>
    </source>
</evidence>
<protein>
    <submittedName>
        <fullName evidence="7">Transcriptional regulator</fullName>
    </submittedName>
</protein>
<feature type="region of interest" description="Disordered" evidence="4">
    <location>
        <begin position="441"/>
        <end position="463"/>
    </location>
</feature>
<dbReference type="Gene3D" id="1.10.8.60">
    <property type="match status" value="1"/>
</dbReference>